<dbReference type="SUPFAM" id="SSF55166">
    <property type="entry name" value="Hedgehog/DD-peptidase"/>
    <property type="match status" value="1"/>
</dbReference>
<dbReference type="InterPro" id="IPR052179">
    <property type="entry name" value="DD-CPase-like"/>
</dbReference>
<dbReference type="RefSeq" id="WP_068257694.1">
    <property type="nucleotide sequence ID" value="NZ_CP015515.1"/>
</dbReference>
<protein>
    <recommendedName>
        <fullName evidence="1">D-alanyl-D-alanine carboxypeptidase-like core domain-containing protein</fullName>
    </recommendedName>
</protein>
<dbReference type="GO" id="GO:0008233">
    <property type="term" value="F:peptidase activity"/>
    <property type="evidence" value="ECO:0007669"/>
    <property type="project" value="InterPro"/>
</dbReference>
<feature type="domain" description="D-alanyl-D-alanine carboxypeptidase-like core" evidence="1">
    <location>
        <begin position="89"/>
        <end position="168"/>
    </location>
</feature>
<organism evidence="2 3">
    <name type="scientific">Rathayibacter tritici</name>
    <dbReference type="NCBI Taxonomy" id="33888"/>
    <lineage>
        <taxon>Bacteria</taxon>
        <taxon>Bacillati</taxon>
        <taxon>Actinomycetota</taxon>
        <taxon>Actinomycetes</taxon>
        <taxon>Micrococcales</taxon>
        <taxon>Microbacteriaceae</taxon>
        <taxon>Rathayibacter</taxon>
    </lineage>
</organism>
<evidence type="ECO:0000313" key="2">
    <source>
        <dbReference type="EMBL" id="AND17651.1"/>
    </source>
</evidence>
<dbReference type="Gene3D" id="3.30.1380.10">
    <property type="match status" value="1"/>
</dbReference>
<dbReference type="OrthoDB" id="3293184at2"/>
<dbReference type="KEGG" id="rtn:A6122_2536"/>
<sequence>MHPAPSTSASPSRRLGPGRAIASALVALSLLAGGSAVMALQGHDPAAAAISALDGPDEQDGFIADGDSVSPFADELPAISRLRPALRTAVQAAAADAGDEVHILITNGWRSERYQQALFDDAVRRYGSEEEAGRLVAPVDRSRHVTGDAVDVGNAQADSWLSRHGADYGLCQIYANEIWHFERATTPGGECPALLPDASAG</sequence>
<dbReference type="InterPro" id="IPR003709">
    <property type="entry name" value="VanY-like_core_dom"/>
</dbReference>
<dbReference type="AlphaFoldDB" id="A0A169C5J1"/>
<gene>
    <name evidence="2" type="ORF">A6122_2536</name>
</gene>
<reference evidence="2 3" key="1">
    <citation type="submission" date="2016-05" db="EMBL/GenBank/DDBJ databases">
        <title>Complete genome sequence of Rathayibacter tritici NCPPB 1953.</title>
        <authorList>
            <person name="Park J."/>
            <person name="Lee H.-H."/>
            <person name="Lee S.-W."/>
            <person name="Seo Y.-S."/>
        </authorList>
    </citation>
    <scope>NUCLEOTIDE SEQUENCE [LARGE SCALE GENOMIC DNA]</scope>
    <source>
        <strain evidence="2 3">NCPPB 1953</strain>
    </source>
</reference>
<dbReference type="Proteomes" id="UP000077071">
    <property type="component" value="Chromosome"/>
</dbReference>
<dbReference type="PANTHER" id="PTHR34385:SF1">
    <property type="entry name" value="PEPTIDOGLYCAN L-ALANYL-D-GLUTAMATE ENDOPEPTIDASE CWLK"/>
    <property type="match status" value="1"/>
</dbReference>
<dbReference type="STRING" id="33888.A6122_2536"/>
<dbReference type="Pfam" id="PF02557">
    <property type="entry name" value="VanY"/>
    <property type="match status" value="1"/>
</dbReference>
<evidence type="ECO:0000259" key="1">
    <source>
        <dbReference type="Pfam" id="PF02557"/>
    </source>
</evidence>
<dbReference type="InterPro" id="IPR009045">
    <property type="entry name" value="Zn_M74/Hedgehog-like"/>
</dbReference>
<dbReference type="CDD" id="cd14846">
    <property type="entry name" value="Peptidase_M15_like"/>
    <property type="match status" value="1"/>
</dbReference>
<dbReference type="EMBL" id="CP015515">
    <property type="protein sequence ID" value="AND17651.1"/>
    <property type="molecule type" value="Genomic_DNA"/>
</dbReference>
<dbReference type="PANTHER" id="PTHR34385">
    <property type="entry name" value="D-ALANYL-D-ALANINE CARBOXYPEPTIDASE"/>
    <property type="match status" value="1"/>
</dbReference>
<dbReference type="GO" id="GO:0006508">
    <property type="term" value="P:proteolysis"/>
    <property type="evidence" value="ECO:0007669"/>
    <property type="project" value="InterPro"/>
</dbReference>
<proteinExistence type="predicted"/>
<name>A0A169C5J1_9MICO</name>
<accession>A0A169C5J1</accession>
<keyword evidence="3" id="KW-1185">Reference proteome</keyword>
<dbReference type="PATRIC" id="fig|33888.3.peg.2835"/>
<evidence type="ECO:0000313" key="3">
    <source>
        <dbReference type="Proteomes" id="UP000077071"/>
    </source>
</evidence>